<dbReference type="InterPro" id="IPR006665">
    <property type="entry name" value="OmpA-like"/>
</dbReference>
<organism evidence="3 4">
    <name type="scientific">Aliarcobacter cryaerophilus</name>
    <dbReference type="NCBI Taxonomy" id="28198"/>
    <lineage>
        <taxon>Bacteria</taxon>
        <taxon>Pseudomonadati</taxon>
        <taxon>Campylobacterota</taxon>
        <taxon>Epsilonproteobacteria</taxon>
        <taxon>Campylobacterales</taxon>
        <taxon>Arcobacteraceae</taxon>
        <taxon>Aliarcobacter</taxon>
    </lineage>
</organism>
<dbReference type="InterPro" id="IPR007055">
    <property type="entry name" value="BON_dom"/>
</dbReference>
<sequence length="542" mass="62420">MTELQKIKELLLKKELENFDELKKQFDKLEFESNSSEHIKEKISPVVATAIKQSIKSSKNDVVDSLYPIIGSMITKYVSRTFEDMINSINNQIRNRLSFRAISRKLRAKIQGISETELLLKESSKACIKTLFLIDKNSGVVLTTLENKNSTISEPEMVASMLTAIRSFINDWVDKNEENKELNTIDYGGSKIIIESSSSCYLAAIVDGAITKETYKKIEEALAQIVSKYGKKIRGFDGDLDNLPLDKINNILLTLLSYEEYIEKNEKIHPIIYLVPLTFFLIVSFFIYNYIIDNSLEKKADDLLFKNTNLTIYRLDVTVKNRDVFINGVVPNSFYKDIAYDTLKNLTEAKSITNNIQSDSNIYNPKDIYNQAQFLQVALNQKDGNRINIEFEYPNLFINGSVISKKERIYVQNQFSMIKGLNKIDFDIKVIPPNIDEIIHFELNSSQIAQNQEYKLINIINLLHRLDEDLVLQIVGFRDYAGSDKRNEILVKERALSVMKYLKLKGNVVQKLEDIGINEIPKDIDEENYPEQGRKVIFSWKN</sequence>
<evidence type="ECO:0000259" key="2">
    <source>
        <dbReference type="PROSITE" id="PS50914"/>
    </source>
</evidence>
<dbReference type="Pfam" id="PF00691">
    <property type="entry name" value="OmpA"/>
    <property type="match status" value="1"/>
</dbReference>
<evidence type="ECO:0000256" key="1">
    <source>
        <dbReference type="SAM" id="Phobius"/>
    </source>
</evidence>
<dbReference type="Proteomes" id="UP000238649">
    <property type="component" value="Unassembled WGS sequence"/>
</dbReference>
<dbReference type="RefSeq" id="WP_105910776.1">
    <property type="nucleotide sequence ID" value="NZ_NXGH01000001.1"/>
</dbReference>
<dbReference type="Pfam" id="PF04972">
    <property type="entry name" value="BON"/>
    <property type="match status" value="1"/>
</dbReference>
<dbReference type="EMBL" id="NXGH01000001">
    <property type="protein sequence ID" value="PRM90846.1"/>
    <property type="molecule type" value="Genomic_DNA"/>
</dbReference>
<reference evidence="3 4" key="1">
    <citation type="submission" date="2017-09" db="EMBL/GenBank/DDBJ databases">
        <title>Reassesment of A. cryaerophilus.</title>
        <authorList>
            <person name="Perez-Cataluna A."/>
            <person name="Collado L."/>
            <person name="Salgado O."/>
            <person name="Lefinanco V."/>
            <person name="Figueras M.J."/>
        </authorList>
    </citation>
    <scope>NUCLEOTIDE SEQUENCE [LARGE SCALE GENOMIC DNA]</scope>
    <source>
        <strain evidence="3 4">LMG 9871</strain>
    </source>
</reference>
<keyword evidence="1" id="KW-0812">Transmembrane</keyword>
<comment type="caution">
    <text evidence="3">The sequence shown here is derived from an EMBL/GenBank/DDBJ whole genome shotgun (WGS) entry which is preliminary data.</text>
</comment>
<dbReference type="PROSITE" id="PS50914">
    <property type="entry name" value="BON"/>
    <property type="match status" value="1"/>
</dbReference>
<feature type="transmembrane region" description="Helical" evidence="1">
    <location>
        <begin position="271"/>
        <end position="291"/>
    </location>
</feature>
<proteinExistence type="predicted"/>
<dbReference type="Gene3D" id="3.30.1330.60">
    <property type="entry name" value="OmpA-like domain"/>
    <property type="match status" value="1"/>
</dbReference>
<keyword evidence="1" id="KW-1133">Transmembrane helix</keyword>
<evidence type="ECO:0000313" key="4">
    <source>
        <dbReference type="Proteomes" id="UP000238649"/>
    </source>
</evidence>
<protein>
    <recommendedName>
        <fullName evidence="2">BON domain-containing protein</fullName>
    </recommendedName>
</protein>
<name>A0A2S9SW74_9BACT</name>
<feature type="domain" description="BON" evidence="2">
    <location>
        <begin position="292"/>
        <end position="360"/>
    </location>
</feature>
<gene>
    <name evidence="3" type="ORF">CJ671_00470</name>
</gene>
<evidence type="ECO:0000313" key="3">
    <source>
        <dbReference type="EMBL" id="PRM90846.1"/>
    </source>
</evidence>
<dbReference type="InterPro" id="IPR036737">
    <property type="entry name" value="OmpA-like_sf"/>
</dbReference>
<keyword evidence="1" id="KW-0472">Membrane</keyword>
<dbReference type="AlphaFoldDB" id="A0A2S9SW74"/>
<dbReference type="OrthoDB" id="5347798at2"/>
<dbReference type="SUPFAM" id="SSF103088">
    <property type="entry name" value="OmpA-like"/>
    <property type="match status" value="1"/>
</dbReference>
<accession>A0A2S9SW74</accession>